<dbReference type="InterPro" id="IPR006311">
    <property type="entry name" value="TAT_signal"/>
</dbReference>
<evidence type="ECO:0000313" key="2">
    <source>
        <dbReference type="Proteomes" id="UP001156664"/>
    </source>
</evidence>
<dbReference type="NCBIfam" id="TIGR01409">
    <property type="entry name" value="TAT_signal_seq"/>
    <property type="match status" value="1"/>
</dbReference>
<evidence type="ECO:0008006" key="3">
    <source>
        <dbReference type="Google" id="ProtNLM"/>
    </source>
</evidence>
<dbReference type="NCBIfam" id="TIGR02811">
    <property type="entry name" value="formate_TAT"/>
    <property type="match status" value="1"/>
</dbReference>
<comment type="caution">
    <text evidence="1">The sequence shown here is derived from an EMBL/GenBank/DDBJ whole genome shotgun (WGS) entry which is preliminary data.</text>
</comment>
<protein>
    <recommendedName>
        <fullName evidence="3">Twin-arginine translocation signal domain-containing protein</fullName>
    </recommendedName>
</protein>
<proteinExistence type="predicted"/>
<dbReference type="EMBL" id="BSOJ01000009">
    <property type="protein sequence ID" value="GLR25881.1"/>
    <property type="molecule type" value="Genomic_DNA"/>
</dbReference>
<sequence>MTNKSKMNDKSVASRRQFLLGAGVGAAAAGAALLASQKAQTVEKVAQAEPSATPVKGDGYQLSDHVKTYYRTLLV</sequence>
<reference evidence="2" key="1">
    <citation type="journal article" date="2019" name="Int. J. Syst. Evol. Microbiol.">
        <title>The Global Catalogue of Microorganisms (GCM) 10K type strain sequencing project: providing services to taxonomists for standard genome sequencing and annotation.</title>
        <authorList>
            <consortium name="The Broad Institute Genomics Platform"/>
            <consortium name="The Broad Institute Genome Sequencing Center for Infectious Disease"/>
            <person name="Wu L."/>
            <person name="Ma J."/>
        </authorList>
    </citation>
    <scope>NUCLEOTIDE SEQUENCE [LARGE SCALE GENOMIC DNA]</scope>
    <source>
        <strain evidence="2">NBRC 105857</strain>
    </source>
</reference>
<dbReference type="RefSeq" id="WP_284280323.1">
    <property type="nucleotide sequence ID" value="NZ_BSOJ01000009.1"/>
</dbReference>
<keyword evidence="2" id="KW-1185">Reference proteome</keyword>
<organism evidence="1 2">
    <name type="scientific">Limnobacter litoralis</name>
    <dbReference type="NCBI Taxonomy" id="481366"/>
    <lineage>
        <taxon>Bacteria</taxon>
        <taxon>Pseudomonadati</taxon>
        <taxon>Pseudomonadota</taxon>
        <taxon>Betaproteobacteria</taxon>
        <taxon>Burkholderiales</taxon>
        <taxon>Burkholderiaceae</taxon>
        <taxon>Limnobacter</taxon>
    </lineage>
</organism>
<name>A0ABQ5YR11_9BURK</name>
<dbReference type="PROSITE" id="PS51318">
    <property type="entry name" value="TAT"/>
    <property type="match status" value="1"/>
</dbReference>
<gene>
    <name evidence="1" type="ORF">GCM10007875_09690</name>
</gene>
<dbReference type="InterPro" id="IPR019546">
    <property type="entry name" value="TAT_signal_bac_arc"/>
</dbReference>
<dbReference type="Proteomes" id="UP001156664">
    <property type="component" value="Unassembled WGS sequence"/>
</dbReference>
<dbReference type="PIRSF" id="PIRSF036704">
    <property type="entry name" value="UCP036704"/>
    <property type="match status" value="1"/>
</dbReference>
<accession>A0ABQ5YR11</accession>
<dbReference type="InterPro" id="IPR014177">
    <property type="entry name" value="Formate_DH_TAT-contain"/>
</dbReference>
<evidence type="ECO:0000313" key="1">
    <source>
        <dbReference type="EMBL" id="GLR25881.1"/>
    </source>
</evidence>